<dbReference type="Pfam" id="PF13966">
    <property type="entry name" value="zf-RVT"/>
    <property type="match status" value="1"/>
</dbReference>
<dbReference type="InterPro" id="IPR036691">
    <property type="entry name" value="Endo/exonu/phosph_ase_sf"/>
</dbReference>
<evidence type="ECO:0000256" key="1">
    <source>
        <dbReference type="SAM" id="MobiDB-lite"/>
    </source>
</evidence>
<organism evidence="3 4">
    <name type="scientific">Tagetes erecta</name>
    <name type="common">African marigold</name>
    <dbReference type="NCBI Taxonomy" id="13708"/>
    <lineage>
        <taxon>Eukaryota</taxon>
        <taxon>Viridiplantae</taxon>
        <taxon>Streptophyta</taxon>
        <taxon>Embryophyta</taxon>
        <taxon>Tracheophyta</taxon>
        <taxon>Spermatophyta</taxon>
        <taxon>Magnoliopsida</taxon>
        <taxon>eudicotyledons</taxon>
        <taxon>Gunneridae</taxon>
        <taxon>Pentapetalae</taxon>
        <taxon>asterids</taxon>
        <taxon>campanulids</taxon>
        <taxon>Asterales</taxon>
        <taxon>Asteraceae</taxon>
        <taxon>Asteroideae</taxon>
        <taxon>Heliantheae alliance</taxon>
        <taxon>Tageteae</taxon>
        <taxon>Tagetes</taxon>
    </lineage>
</organism>
<reference evidence="3" key="1">
    <citation type="journal article" date="2023" name="bioRxiv">
        <title>Improved chromosome-level genome assembly for marigold (Tagetes erecta).</title>
        <authorList>
            <person name="Jiang F."/>
            <person name="Yuan L."/>
            <person name="Wang S."/>
            <person name="Wang H."/>
            <person name="Xu D."/>
            <person name="Wang A."/>
            <person name="Fan W."/>
        </authorList>
    </citation>
    <scope>NUCLEOTIDE SEQUENCE</scope>
    <source>
        <strain evidence="3">WSJ</strain>
        <tissue evidence="3">Leaf</tissue>
    </source>
</reference>
<name>A0AAD8P4A0_TARER</name>
<sequence>MENVSPDSSGMKGIALMVKNIDGAPIRKGSLKAGISLNPRSLSDELCPDSVQPGMGSSSKVESPVVGSESVIDQSTMPTMGSYAGMLKGAANKKASSSKTNLVTHNSFEPLNPREVLRDEVGMETDGAKSVNAKSSQNIEETLSEEDDVEEGQALLLLWVSMVSLAAWNIRGLNRPLKQKEVRNVVKENKLSICAILESHVDVSQLYGVCRSVFKSWDWTSNGNQCSKGSRIILGWDPSVVDVMVIDQTSQVMHVQICFKLDKKVLFCSIVYADNYYIVRRELWDSLGIHKAFVKDQPWILMGDFNSVLNIEDSLSGPSVLSTGVREFNECVNLIEVCDINSSGLHYTWNQKPKSGKGIFRKLDRIMGNVSFMDRFPNSCALFQPYGLSDHSPCILKIAGVERCKPPPFKFANFLSLKPEFINIVRTCWGKKVDGVHQLRVVKRLKILKHPLRRLLFKQGNLHNKVVDLRTLLHDTQRAIDLDPLNLGLHDKEKYYIKLLQETSLDEERFLKQKSKVNWLATGDANTSFFHMSLKTRNHKSRVDIVRDTHGVTHEGGEVPKAFVKHYEEFLGCEGVTGRLPTPDLFDRSLDHQVAAHMVRPVTFEEIKDTMFSFSDDKAPGPDGYTAAFFKKAWNIVGHDVSLAIQDFFMKGKLLEEISVQLKSLWTLCKLLHQCQFGPLCNLVTPRLIRSAGFALDARVVDAYSNGNVMFPVAWFDLFPVLYDMVKPNDAAEDQLVWKFVGQSLPFSTRVVWDSIRTRGHHREWAKAVWFAQCIPKHAFIMWLIMREKLLTQDKILGWNISRRKNMNMMCCLLCYADCDSHNHLFFECQFSSQVWLKARRFAGLMSISPEWTSIKQWMVHAQSKSIVNIVGKLVIAASAYHVWQERNNRLFKNQTRPPNIVVDLVFSTVRYKLMGIQFKMSPRVRAVLEDWKIGDHDRNDDG</sequence>
<protein>
    <recommendedName>
        <fullName evidence="2">Reverse transcriptase zinc-binding domain-containing protein</fullName>
    </recommendedName>
</protein>
<dbReference type="AlphaFoldDB" id="A0AAD8P4A0"/>
<dbReference type="InterPro" id="IPR026960">
    <property type="entry name" value="RVT-Znf"/>
</dbReference>
<dbReference type="EMBL" id="JAUHHV010000002">
    <property type="protein sequence ID" value="KAK1431794.1"/>
    <property type="molecule type" value="Genomic_DNA"/>
</dbReference>
<dbReference type="SUPFAM" id="SSF56219">
    <property type="entry name" value="DNase I-like"/>
    <property type="match status" value="1"/>
</dbReference>
<feature type="region of interest" description="Disordered" evidence="1">
    <location>
        <begin position="125"/>
        <end position="145"/>
    </location>
</feature>
<feature type="domain" description="Reverse transcriptase zinc-binding" evidence="2">
    <location>
        <begin position="747"/>
        <end position="836"/>
    </location>
</feature>
<gene>
    <name evidence="3" type="ORF">QVD17_08458</name>
</gene>
<keyword evidence="4" id="KW-1185">Reference proteome</keyword>
<dbReference type="PANTHER" id="PTHR33710">
    <property type="entry name" value="BNAC02G09200D PROTEIN"/>
    <property type="match status" value="1"/>
</dbReference>
<accession>A0AAD8P4A0</accession>
<evidence type="ECO:0000259" key="2">
    <source>
        <dbReference type="Pfam" id="PF13966"/>
    </source>
</evidence>
<dbReference type="PANTHER" id="PTHR33710:SF71">
    <property type="entry name" value="ENDONUCLEASE_EXONUCLEASE_PHOSPHATASE DOMAIN-CONTAINING PROTEIN"/>
    <property type="match status" value="1"/>
</dbReference>
<dbReference type="Proteomes" id="UP001229421">
    <property type="component" value="Unassembled WGS sequence"/>
</dbReference>
<evidence type="ECO:0000313" key="4">
    <source>
        <dbReference type="Proteomes" id="UP001229421"/>
    </source>
</evidence>
<comment type="caution">
    <text evidence="3">The sequence shown here is derived from an EMBL/GenBank/DDBJ whole genome shotgun (WGS) entry which is preliminary data.</text>
</comment>
<proteinExistence type="predicted"/>
<dbReference type="Gene3D" id="3.60.10.10">
    <property type="entry name" value="Endonuclease/exonuclease/phosphatase"/>
    <property type="match status" value="1"/>
</dbReference>
<evidence type="ECO:0000313" key="3">
    <source>
        <dbReference type="EMBL" id="KAK1431794.1"/>
    </source>
</evidence>